<dbReference type="SUPFAM" id="SSF48264">
    <property type="entry name" value="Cytochrome P450"/>
    <property type="match status" value="1"/>
</dbReference>
<keyword evidence="6 7" id="KW-0349">Heme</keyword>
<dbReference type="PANTHER" id="PTHR24298">
    <property type="entry name" value="FLAVONOID 3'-MONOOXYGENASE-RELATED"/>
    <property type="match status" value="1"/>
</dbReference>
<dbReference type="Gene3D" id="1.10.630.10">
    <property type="entry name" value="Cytochrome P450"/>
    <property type="match status" value="1"/>
</dbReference>
<dbReference type="Gramene" id="PNT66887">
    <property type="protein sequence ID" value="PNT66887"/>
    <property type="gene ID" value="BRADI_3g18040v3"/>
</dbReference>
<keyword evidence="3 6" id="KW-0479">Metal-binding</keyword>
<evidence type="ECO:0000256" key="4">
    <source>
        <dbReference type="ARBA" id="ARBA00022989"/>
    </source>
</evidence>
<evidence type="ECO:0000256" key="5">
    <source>
        <dbReference type="ARBA" id="ARBA00023136"/>
    </source>
</evidence>
<sequence>MTLILDLSFSQASSLDPVIDHVSLAPATPQATADVMDDLLESFLALRVLAMLPAALTRVVYRKRLAKLVNIRRRQEDLYLPLVDLWRQAIAGGGAPAYVDTLIELMVPDEQDGKRRLLTDGEVVALVSEFLGAGTEPVSAELHWIMARLVKLPGVQAAVLGEIEAVVGADAEQVDEEALGRLHYLNAVIMETLRMHPTVPVMQRQVTEDDDVALDGQRIPAGTAVKFPVERLARNKAAWADPDEFRPERFLAGGEGEAVNLAVAVPGGQMIRMMPFGVGRRMCPGWSIAVLHLGYFVANLVREFQWAEAEGEIDLQPRLRGLVTVMKRPLRVRLMPLRHNTCY</sequence>
<dbReference type="Pfam" id="PF00067">
    <property type="entry name" value="p450"/>
    <property type="match status" value="1"/>
</dbReference>
<dbReference type="EnsemblPlants" id="PNT66887">
    <property type="protein sequence ID" value="PNT66887"/>
    <property type="gene ID" value="BRADI_3g18040v3"/>
</dbReference>
<dbReference type="InterPro" id="IPR002401">
    <property type="entry name" value="Cyt_P450_E_grp-I"/>
</dbReference>
<proteinExistence type="inferred from homology"/>
<reference evidence="8 9" key="1">
    <citation type="journal article" date="2010" name="Nature">
        <title>Genome sequencing and analysis of the model grass Brachypodium distachyon.</title>
        <authorList>
            <consortium name="International Brachypodium Initiative"/>
        </authorList>
    </citation>
    <scope>NUCLEOTIDE SEQUENCE [LARGE SCALE GENOMIC DNA]</scope>
    <source>
        <strain evidence="8 9">Bd21</strain>
    </source>
</reference>
<dbReference type="Proteomes" id="UP000008810">
    <property type="component" value="Chromosome 3"/>
</dbReference>
<dbReference type="InterPro" id="IPR001128">
    <property type="entry name" value="Cyt_P450"/>
</dbReference>
<reference evidence="9" key="3">
    <citation type="submission" date="2018-08" db="UniProtKB">
        <authorList>
            <consortium name="EnsemblPlants"/>
        </authorList>
    </citation>
    <scope>IDENTIFICATION</scope>
    <source>
        <strain evidence="9">cv. Bd21</strain>
    </source>
</reference>
<comment type="cofactor">
    <cofactor evidence="6">
        <name>heme</name>
        <dbReference type="ChEBI" id="CHEBI:30413"/>
    </cofactor>
</comment>
<feature type="binding site" description="axial binding residue" evidence="6">
    <location>
        <position position="283"/>
    </location>
    <ligand>
        <name>heme</name>
        <dbReference type="ChEBI" id="CHEBI:30413"/>
    </ligand>
    <ligandPart>
        <name>Fe</name>
        <dbReference type="ChEBI" id="CHEBI:18248"/>
    </ligandPart>
</feature>
<dbReference type="GO" id="GO:0004497">
    <property type="term" value="F:monooxygenase activity"/>
    <property type="evidence" value="ECO:0007669"/>
    <property type="project" value="UniProtKB-KW"/>
</dbReference>
<evidence type="ECO:0000313" key="8">
    <source>
        <dbReference type="EMBL" id="PNT66887.1"/>
    </source>
</evidence>
<keyword evidence="2" id="KW-0812">Transmembrane</keyword>
<dbReference type="OrthoDB" id="688853at2759"/>
<dbReference type="GO" id="GO:0005506">
    <property type="term" value="F:iron ion binding"/>
    <property type="evidence" value="ECO:0007669"/>
    <property type="project" value="InterPro"/>
</dbReference>
<comment type="similarity">
    <text evidence="7">Belongs to the cytochrome P450 family.</text>
</comment>
<keyword evidence="4" id="KW-1133">Transmembrane helix</keyword>
<evidence type="ECO:0008006" key="11">
    <source>
        <dbReference type="Google" id="ProtNLM"/>
    </source>
</evidence>
<evidence type="ECO:0000256" key="2">
    <source>
        <dbReference type="ARBA" id="ARBA00022692"/>
    </source>
</evidence>
<dbReference type="PANTHER" id="PTHR24298:SF823">
    <property type="entry name" value="CYTOCHROME P450 SUPERFAMILY PROTEIN-RELATED"/>
    <property type="match status" value="1"/>
</dbReference>
<keyword evidence="7" id="KW-0503">Monooxygenase</keyword>
<evidence type="ECO:0000256" key="6">
    <source>
        <dbReference type="PIRSR" id="PIRSR602401-1"/>
    </source>
</evidence>
<dbReference type="GO" id="GO:0016705">
    <property type="term" value="F:oxidoreductase activity, acting on paired donors, with incorporation or reduction of molecular oxygen"/>
    <property type="evidence" value="ECO:0007669"/>
    <property type="project" value="InterPro"/>
</dbReference>
<dbReference type="GO" id="GO:0016020">
    <property type="term" value="C:membrane"/>
    <property type="evidence" value="ECO:0007669"/>
    <property type="project" value="UniProtKB-SubCell"/>
</dbReference>
<evidence type="ECO:0000313" key="9">
    <source>
        <dbReference type="EnsemblPlants" id="PNT66887"/>
    </source>
</evidence>
<dbReference type="PRINTS" id="PR00463">
    <property type="entry name" value="EP450I"/>
</dbReference>
<protein>
    <recommendedName>
        <fullName evidence="11">Cytochrome P450</fullName>
    </recommendedName>
</protein>
<name>A0A2K2CXX8_BRADI</name>
<dbReference type="InterPro" id="IPR017972">
    <property type="entry name" value="Cyt_P450_CS"/>
</dbReference>
<evidence type="ECO:0000256" key="3">
    <source>
        <dbReference type="ARBA" id="ARBA00022723"/>
    </source>
</evidence>
<dbReference type="EMBL" id="CM000882">
    <property type="protein sequence ID" value="PNT66887.1"/>
    <property type="molecule type" value="Genomic_DNA"/>
</dbReference>
<dbReference type="PRINTS" id="PR00385">
    <property type="entry name" value="P450"/>
</dbReference>
<keyword evidence="7" id="KW-0560">Oxidoreductase</keyword>
<keyword evidence="10" id="KW-1185">Reference proteome</keyword>
<dbReference type="PROSITE" id="PS00086">
    <property type="entry name" value="CYTOCHROME_P450"/>
    <property type="match status" value="1"/>
</dbReference>
<gene>
    <name evidence="9" type="primary">LOC100829713</name>
    <name evidence="8" type="ORF">BRADI_3g18040v3</name>
</gene>
<dbReference type="InterPro" id="IPR036396">
    <property type="entry name" value="Cyt_P450_sf"/>
</dbReference>
<keyword evidence="6 7" id="KW-0408">Iron</keyword>
<dbReference type="GO" id="GO:0020037">
    <property type="term" value="F:heme binding"/>
    <property type="evidence" value="ECO:0007669"/>
    <property type="project" value="InterPro"/>
</dbReference>
<dbReference type="AlphaFoldDB" id="A0A2K2CXX8"/>
<evidence type="ECO:0000256" key="1">
    <source>
        <dbReference type="ARBA" id="ARBA00004167"/>
    </source>
</evidence>
<dbReference type="InterPro" id="IPR051103">
    <property type="entry name" value="Plant_metabolite_P450s"/>
</dbReference>
<evidence type="ECO:0000313" key="10">
    <source>
        <dbReference type="Proteomes" id="UP000008810"/>
    </source>
</evidence>
<evidence type="ECO:0000256" key="7">
    <source>
        <dbReference type="RuleBase" id="RU000461"/>
    </source>
</evidence>
<organism evidence="8">
    <name type="scientific">Brachypodium distachyon</name>
    <name type="common">Purple false brome</name>
    <name type="synonym">Trachynia distachya</name>
    <dbReference type="NCBI Taxonomy" id="15368"/>
    <lineage>
        <taxon>Eukaryota</taxon>
        <taxon>Viridiplantae</taxon>
        <taxon>Streptophyta</taxon>
        <taxon>Embryophyta</taxon>
        <taxon>Tracheophyta</taxon>
        <taxon>Spermatophyta</taxon>
        <taxon>Magnoliopsida</taxon>
        <taxon>Liliopsida</taxon>
        <taxon>Poales</taxon>
        <taxon>Poaceae</taxon>
        <taxon>BOP clade</taxon>
        <taxon>Pooideae</taxon>
        <taxon>Stipodae</taxon>
        <taxon>Brachypodieae</taxon>
        <taxon>Brachypodium</taxon>
    </lineage>
</organism>
<reference evidence="8" key="2">
    <citation type="submission" date="2017-06" db="EMBL/GenBank/DDBJ databases">
        <title>WGS assembly of Brachypodium distachyon.</title>
        <authorList>
            <consortium name="The International Brachypodium Initiative"/>
            <person name="Lucas S."/>
            <person name="Harmon-Smith M."/>
            <person name="Lail K."/>
            <person name="Tice H."/>
            <person name="Grimwood J."/>
            <person name="Bruce D."/>
            <person name="Barry K."/>
            <person name="Shu S."/>
            <person name="Lindquist E."/>
            <person name="Wang M."/>
            <person name="Pitluck S."/>
            <person name="Vogel J.P."/>
            <person name="Garvin D.F."/>
            <person name="Mockler T.C."/>
            <person name="Schmutz J."/>
            <person name="Rokhsar D."/>
            <person name="Bevan M.W."/>
        </authorList>
    </citation>
    <scope>NUCLEOTIDE SEQUENCE</scope>
    <source>
        <strain evidence="8">Bd21</strain>
    </source>
</reference>
<keyword evidence="5" id="KW-0472">Membrane</keyword>
<comment type="subcellular location">
    <subcellularLocation>
        <location evidence="1">Membrane</location>
        <topology evidence="1">Single-pass membrane protein</topology>
    </subcellularLocation>
</comment>
<dbReference type="STRING" id="15368.A0A2K2CXX8"/>
<accession>A0A2K2CXX8</accession>